<organism evidence="2 3">
    <name type="scientific">Cavenderia fasciculata</name>
    <name type="common">Slime mold</name>
    <name type="synonym">Dictyostelium fasciculatum</name>
    <dbReference type="NCBI Taxonomy" id="261658"/>
    <lineage>
        <taxon>Eukaryota</taxon>
        <taxon>Amoebozoa</taxon>
        <taxon>Evosea</taxon>
        <taxon>Eumycetozoa</taxon>
        <taxon>Dictyostelia</taxon>
        <taxon>Acytosteliales</taxon>
        <taxon>Cavenderiaceae</taxon>
        <taxon>Cavenderia</taxon>
    </lineage>
</organism>
<dbReference type="GeneID" id="14871119"/>
<evidence type="ECO:0000256" key="1">
    <source>
        <dbReference type="SAM" id="Phobius"/>
    </source>
</evidence>
<accession>F4PZ86</accession>
<keyword evidence="1" id="KW-1133">Transmembrane helix</keyword>
<protein>
    <recommendedName>
        <fullName evidence="4">Transmembrane protein</fullName>
    </recommendedName>
</protein>
<dbReference type="RefSeq" id="XP_004366748.1">
    <property type="nucleotide sequence ID" value="XM_004366691.1"/>
</dbReference>
<reference evidence="3" key="1">
    <citation type="journal article" date="2011" name="Genome Res.">
        <title>Phylogeny-wide analysis of social amoeba genomes highlights ancient origins for complex intercellular communication.</title>
        <authorList>
            <person name="Heidel A.J."/>
            <person name="Lawal H.M."/>
            <person name="Felder M."/>
            <person name="Schilde C."/>
            <person name="Helps N.R."/>
            <person name="Tunggal B."/>
            <person name="Rivero F."/>
            <person name="John U."/>
            <person name="Schleicher M."/>
            <person name="Eichinger L."/>
            <person name="Platzer M."/>
            <person name="Noegel A.A."/>
            <person name="Schaap P."/>
            <person name="Gloeckner G."/>
        </authorList>
    </citation>
    <scope>NUCLEOTIDE SEQUENCE [LARGE SCALE GENOMIC DNA]</scope>
    <source>
        <strain evidence="3">SH3</strain>
    </source>
</reference>
<keyword evidence="1" id="KW-0472">Membrane</keyword>
<dbReference type="Proteomes" id="UP000007797">
    <property type="component" value="Unassembled WGS sequence"/>
</dbReference>
<dbReference type="KEGG" id="dfa:DFA_02362"/>
<feature type="transmembrane region" description="Helical" evidence="1">
    <location>
        <begin position="144"/>
        <end position="165"/>
    </location>
</feature>
<gene>
    <name evidence="2" type="ORF">DFA_02362</name>
</gene>
<name>F4PZ86_CACFS</name>
<evidence type="ECO:0000313" key="2">
    <source>
        <dbReference type="EMBL" id="EGG19115.1"/>
    </source>
</evidence>
<feature type="transmembrane region" description="Helical" evidence="1">
    <location>
        <begin position="21"/>
        <end position="43"/>
    </location>
</feature>
<dbReference type="EMBL" id="GL883016">
    <property type="protein sequence ID" value="EGG19115.1"/>
    <property type="molecule type" value="Genomic_DNA"/>
</dbReference>
<sequence length="176" mass="19978">MSYIHSNIIKSTIKFNYYNYFYFNMFKSSIAAFSIILFVFTVVTNAGITSVIQNGKQLTINYQPMTLILFEEELIFNGMDVSIIPYCKALYGWTPLVCNLPNVPACDSIRIYGATGIGGSNIEMVANFNCTIRKTTDPFSLHSFILFQLSVVYHFLFVGPTFRILGFEDARKPSHI</sequence>
<evidence type="ECO:0000313" key="3">
    <source>
        <dbReference type="Proteomes" id="UP000007797"/>
    </source>
</evidence>
<dbReference type="AlphaFoldDB" id="F4PZ86"/>
<evidence type="ECO:0008006" key="4">
    <source>
        <dbReference type="Google" id="ProtNLM"/>
    </source>
</evidence>
<proteinExistence type="predicted"/>
<keyword evidence="3" id="KW-1185">Reference proteome</keyword>
<keyword evidence="1" id="KW-0812">Transmembrane</keyword>